<evidence type="ECO:0000313" key="5">
    <source>
        <dbReference type="Proteomes" id="UP000248039"/>
    </source>
</evidence>
<reference evidence="4 5" key="1">
    <citation type="submission" date="2018-03" db="EMBL/GenBank/DDBJ databases">
        <title>Bioinformatic expansion and discovery of thiopeptide antibiotics.</title>
        <authorList>
            <person name="Schwalen C.J."/>
            <person name="Hudson G.A."/>
            <person name="Mitchell D.A."/>
        </authorList>
    </citation>
    <scope>NUCLEOTIDE SEQUENCE [LARGE SCALE GENOMIC DNA]</scope>
    <source>
        <strain evidence="4 5">ATCC 21389</strain>
    </source>
</reference>
<evidence type="ECO:0000256" key="2">
    <source>
        <dbReference type="ARBA" id="ARBA00022963"/>
    </source>
</evidence>
<name>A0A2V4P8W4_9ACTN</name>
<dbReference type="AlphaFoldDB" id="A0A2V4P8W4"/>
<accession>A0A2V4P8W4</accession>
<evidence type="ECO:0000313" key="4">
    <source>
        <dbReference type="EMBL" id="PYC86615.1"/>
    </source>
</evidence>
<evidence type="ECO:0000256" key="3">
    <source>
        <dbReference type="ARBA" id="ARBA00023098"/>
    </source>
</evidence>
<keyword evidence="1" id="KW-0378">Hydrolase</keyword>
<dbReference type="EMBL" id="PYBW01000019">
    <property type="protein sequence ID" value="PYC86615.1"/>
    <property type="molecule type" value="Genomic_DNA"/>
</dbReference>
<sequence>MHLVDRGRADSWRPELPVRELAATVYYPAAPTGGCRDRAPYMLPGAAAHFDAVTANSYLGLGTPAGTDWAGTATHACQDAPAAATGGPHPVLVYSPGLGEPRSWATTLVEQLAAHGYVVVTLDSTYEAPEVEFPDGRVATNVPYADPAAFITKSLAVRTADTRFLLDELTRLAAGRNPDADGRPLPARLSGALDLDRIGMFGHSLGGTAAADTMAADPRVRAGVDLDGNLTNFDGSLMPVAEHGLDRPFLLVGTDNPDGADTAPGFAAFRANTPGWTRQLQLRGAAHASFTDAEVLLPQLGLDRAELTSRLGTLPPAAALRTERAYLAAYFDHWLRGGDSCLLDGPSPAYPAMGFVG</sequence>
<dbReference type="PANTHER" id="PTHR10272:SF0">
    <property type="entry name" value="PLATELET-ACTIVATING FACTOR ACETYLHYDROLASE"/>
    <property type="match status" value="1"/>
</dbReference>
<dbReference type="PANTHER" id="PTHR10272">
    <property type="entry name" value="PLATELET-ACTIVATING FACTOR ACETYLHYDROLASE"/>
    <property type="match status" value="1"/>
</dbReference>
<proteinExistence type="predicted"/>
<keyword evidence="5" id="KW-1185">Reference proteome</keyword>
<dbReference type="InterPro" id="IPR029058">
    <property type="entry name" value="AB_hydrolase_fold"/>
</dbReference>
<dbReference type="GO" id="GO:0003847">
    <property type="term" value="F:1-alkyl-2-acetylglycerophosphocholine esterase activity"/>
    <property type="evidence" value="ECO:0007669"/>
    <property type="project" value="TreeGrafter"/>
</dbReference>
<gene>
    <name evidence="4" type="ORF">C7C46_05545</name>
</gene>
<keyword evidence="2" id="KW-0442">Lipid degradation</keyword>
<protein>
    <submittedName>
        <fullName evidence="4">Tat pathway signal protein</fullName>
    </submittedName>
</protein>
<keyword evidence="3" id="KW-0443">Lipid metabolism</keyword>
<comment type="caution">
    <text evidence="4">The sequence shown here is derived from an EMBL/GenBank/DDBJ whole genome shotgun (WGS) entry which is preliminary data.</text>
</comment>
<dbReference type="Gene3D" id="3.40.50.1820">
    <property type="entry name" value="alpha/beta hydrolase"/>
    <property type="match status" value="1"/>
</dbReference>
<dbReference type="GO" id="GO:0016042">
    <property type="term" value="P:lipid catabolic process"/>
    <property type="evidence" value="ECO:0007669"/>
    <property type="project" value="UniProtKB-KW"/>
</dbReference>
<evidence type="ECO:0000256" key="1">
    <source>
        <dbReference type="ARBA" id="ARBA00022801"/>
    </source>
</evidence>
<organism evidence="4 5">
    <name type="scientific">Streptomyces tateyamensis</name>
    <dbReference type="NCBI Taxonomy" id="565073"/>
    <lineage>
        <taxon>Bacteria</taxon>
        <taxon>Bacillati</taxon>
        <taxon>Actinomycetota</taxon>
        <taxon>Actinomycetes</taxon>
        <taxon>Kitasatosporales</taxon>
        <taxon>Streptomycetaceae</taxon>
        <taxon>Streptomyces</taxon>
    </lineage>
</organism>
<dbReference type="SUPFAM" id="SSF53474">
    <property type="entry name" value="alpha/beta-Hydrolases"/>
    <property type="match status" value="1"/>
</dbReference>
<dbReference type="Proteomes" id="UP000248039">
    <property type="component" value="Unassembled WGS sequence"/>
</dbReference>
<dbReference type="Pfam" id="PF03403">
    <property type="entry name" value="PAF-AH_p_II"/>
    <property type="match status" value="2"/>
</dbReference>